<protein>
    <submittedName>
        <fullName evidence="1">Uncharacterized protein</fullName>
    </submittedName>
</protein>
<evidence type="ECO:0000313" key="2">
    <source>
        <dbReference type="Proteomes" id="UP001307849"/>
    </source>
</evidence>
<dbReference type="AlphaFoldDB" id="A0AAN8RW08"/>
<name>A0AAN8RW08_9PEZI</name>
<dbReference type="EMBL" id="JAVHJM010000008">
    <property type="protein sequence ID" value="KAK6508698.1"/>
    <property type="molecule type" value="Genomic_DNA"/>
</dbReference>
<accession>A0AAN8RW08</accession>
<proteinExistence type="predicted"/>
<reference evidence="1 2" key="1">
    <citation type="submission" date="2019-10" db="EMBL/GenBank/DDBJ databases">
        <authorList>
            <person name="Palmer J.M."/>
        </authorList>
    </citation>
    <scope>NUCLEOTIDE SEQUENCE [LARGE SCALE GENOMIC DNA]</scope>
    <source>
        <strain evidence="1 2">TWF506</strain>
    </source>
</reference>
<dbReference type="Proteomes" id="UP001307849">
    <property type="component" value="Unassembled WGS sequence"/>
</dbReference>
<gene>
    <name evidence="1" type="ORF">TWF506_010776</name>
</gene>
<organism evidence="1 2">
    <name type="scientific">Arthrobotrys conoides</name>
    <dbReference type="NCBI Taxonomy" id="74498"/>
    <lineage>
        <taxon>Eukaryota</taxon>
        <taxon>Fungi</taxon>
        <taxon>Dikarya</taxon>
        <taxon>Ascomycota</taxon>
        <taxon>Pezizomycotina</taxon>
        <taxon>Orbiliomycetes</taxon>
        <taxon>Orbiliales</taxon>
        <taxon>Orbiliaceae</taxon>
        <taxon>Arthrobotrys</taxon>
    </lineage>
</organism>
<evidence type="ECO:0000313" key="1">
    <source>
        <dbReference type="EMBL" id="KAK6508698.1"/>
    </source>
</evidence>
<keyword evidence="2" id="KW-1185">Reference proteome</keyword>
<sequence>MATPQPQDWRPAMEIPIDPKPRIEQLKSMLDDPETCQEQIPNIRAVLADYEAGRCPSLVYQDGKAIDLYHADVTRLAWFENGKMYADSCVYQPPAASIT</sequence>
<comment type="caution">
    <text evidence="1">The sequence shown here is derived from an EMBL/GenBank/DDBJ whole genome shotgun (WGS) entry which is preliminary data.</text>
</comment>